<proteinExistence type="predicted"/>
<dbReference type="Proteomes" id="UP001362899">
    <property type="component" value="Unassembled WGS sequence"/>
</dbReference>
<gene>
    <name evidence="1" type="ORF">DASB73_026470</name>
</gene>
<evidence type="ECO:0000313" key="1">
    <source>
        <dbReference type="EMBL" id="GMM51684.1"/>
    </source>
</evidence>
<accession>A0AAV5RJF1</accession>
<organism evidence="1 2">
    <name type="scientific">Starmerella bacillaris</name>
    <name type="common">Yeast</name>
    <name type="synonym">Candida zemplinina</name>
    <dbReference type="NCBI Taxonomy" id="1247836"/>
    <lineage>
        <taxon>Eukaryota</taxon>
        <taxon>Fungi</taxon>
        <taxon>Dikarya</taxon>
        <taxon>Ascomycota</taxon>
        <taxon>Saccharomycotina</taxon>
        <taxon>Dipodascomycetes</taxon>
        <taxon>Dipodascales</taxon>
        <taxon>Trichomonascaceae</taxon>
        <taxon>Starmerella</taxon>
    </lineage>
</organism>
<sequence length="238" mass="27321">MPVELILSPFMRPLVRAHAKIMSYHRADSHYTPVIVDQMGDAPTKFTIRKEFGTGSKIFAVFDEQNQHSYSDKIYHMTRSRAVKGAYKMYESPVDNKKPIAAIRAGIRSNVLLFKTADNSELELGWHVVDHVVDALDDYRTFHLSDGHIYQWTFKGKFLERVINYGQKEAEVRERVGYVRTLPSKAGFDLYVNETIVPREMAITTSLICYIEAWNTLKAYGGIYKASSYSPTIPWKRG</sequence>
<evidence type="ECO:0000313" key="2">
    <source>
        <dbReference type="Proteomes" id="UP001362899"/>
    </source>
</evidence>
<dbReference type="EMBL" id="BTGC01000008">
    <property type="protein sequence ID" value="GMM51684.1"/>
    <property type="molecule type" value="Genomic_DNA"/>
</dbReference>
<name>A0AAV5RJF1_STABA</name>
<keyword evidence="2" id="KW-1185">Reference proteome</keyword>
<dbReference type="AlphaFoldDB" id="A0AAV5RJF1"/>
<protein>
    <submittedName>
        <fullName evidence="1">Uncharacterized protein</fullName>
    </submittedName>
</protein>
<comment type="caution">
    <text evidence="1">The sequence shown here is derived from an EMBL/GenBank/DDBJ whole genome shotgun (WGS) entry which is preliminary data.</text>
</comment>
<reference evidence="1 2" key="1">
    <citation type="journal article" date="2023" name="Elife">
        <title>Identification of key yeast species and microbe-microbe interactions impacting larval growth of Drosophila in the wild.</title>
        <authorList>
            <person name="Mure A."/>
            <person name="Sugiura Y."/>
            <person name="Maeda R."/>
            <person name="Honda K."/>
            <person name="Sakurai N."/>
            <person name="Takahashi Y."/>
            <person name="Watada M."/>
            <person name="Katoh T."/>
            <person name="Gotoh A."/>
            <person name="Gotoh Y."/>
            <person name="Taniguchi I."/>
            <person name="Nakamura K."/>
            <person name="Hayashi T."/>
            <person name="Katayama T."/>
            <person name="Uemura T."/>
            <person name="Hattori Y."/>
        </authorList>
    </citation>
    <scope>NUCLEOTIDE SEQUENCE [LARGE SCALE GENOMIC DNA]</scope>
    <source>
        <strain evidence="1 2">SB-73</strain>
    </source>
</reference>